<dbReference type="AlphaFoldDB" id="A0A7L5BR25"/>
<dbReference type="KEGG" id="roy:G3A56_25710"/>
<name>A0A7L5BR25_9HYPH</name>
<keyword evidence="3" id="KW-1185">Reference proteome</keyword>
<evidence type="ECO:0000313" key="3">
    <source>
        <dbReference type="Proteomes" id="UP000464865"/>
    </source>
</evidence>
<dbReference type="Proteomes" id="UP000464865">
    <property type="component" value="Plasmid p5"/>
</dbReference>
<keyword evidence="1" id="KW-0472">Membrane</keyword>
<geneLocation type="plasmid" evidence="2 3">
    <name>p5</name>
</geneLocation>
<keyword evidence="2" id="KW-0614">Plasmid</keyword>
<keyword evidence="1" id="KW-1133">Transmembrane helix</keyword>
<sequence length="144" mass="16700">MAVFCAQVNNYFYFSRFFYFSRRRHGGTAFPLFMVSICLIFLLNASPLIAYFVKLFSVIFTFYVDRLRPQAYSLHMALMPNERSANVPDVPVLPRNRPTPQGFLRRILAKLKPNGSTKIALEISIPLFLKITVEHTFKSATRKR</sequence>
<protein>
    <submittedName>
        <fullName evidence="2">Uncharacterized protein</fullName>
    </submittedName>
</protein>
<dbReference type="RefSeq" id="WP_164056902.1">
    <property type="nucleotide sequence ID" value="NZ_CP048637.1"/>
</dbReference>
<proteinExistence type="predicted"/>
<evidence type="ECO:0000256" key="1">
    <source>
        <dbReference type="SAM" id="Phobius"/>
    </source>
</evidence>
<dbReference type="EMBL" id="CP048637">
    <property type="protein sequence ID" value="QIB41255.1"/>
    <property type="molecule type" value="Genomic_DNA"/>
</dbReference>
<feature type="transmembrane region" description="Helical" evidence="1">
    <location>
        <begin position="25"/>
        <end position="42"/>
    </location>
</feature>
<evidence type="ECO:0000313" key="2">
    <source>
        <dbReference type="EMBL" id="QIB41255.1"/>
    </source>
</evidence>
<accession>A0A7L5BR25</accession>
<reference evidence="2 3" key="1">
    <citation type="submission" date="2020-02" db="EMBL/GenBank/DDBJ databases">
        <title>Plant-Promoting Endophytic Bacterium Rhizobium oryzihabitans sp. nov., Isolated from the Root of Rice.</title>
        <authorList>
            <person name="zhao J."/>
            <person name="Zhang G."/>
        </authorList>
    </citation>
    <scope>NUCLEOTIDE SEQUENCE [LARGE SCALE GENOMIC DNA]</scope>
    <source>
        <strain evidence="2 3">M15</strain>
        <plasmid evidence="2 3">p5</plasmid>
    </source>
</reference>
<gene>
    <name evidence="2" type="ORF">G3A56_25710</name>
</gene>
<organism evidence="2 3">
    <name type="scientific">Rhizobium oryzihabitans</name>
    <dbReference type="NCBI Taxonomy" id="2267833"/>
    <lineage>
        <taxon>Bacteria</taxon>
        <taxon>Pseudomonadati</taxon>
        <taxon>Pseudomonadota</taxon>
        <taxon>Alphaproteobacteria</taxon>
        <taxon>Hyphomicrobiales</taxon>
        <taxon>Rhizobiaceae</taxon>
        <taxon>Rhizobium/Agrobacterium group</taxon>
        <taxon>Rhizobium</taxon>
    </lineage>
</organism>
<keyword evidence="1" id="KW-0812">Transmembrane</keyword>